<keyword evidence="2" id="KW-1185">Reference proteome</keyword>
<evidence type="ECO:0000313" key="1">
    <source>
        <dbReference type="EMBL" id="MCS7479457.1"/>
    </source>
</evidence>
<proteinExistence type="predicted"/>
<gene>
    <name evidence="1" type="ORF">NZH93_21560</name>
</gene>
<dbReference type="InterPro" id="IPR059206">
    <property type="entry name" value="Sll1717-like"/>
</dbReference>
<reference evidence="1" key="1">
    <citation type="submission" date="2022-08" db="EMBL/GenBank/DDBJ databases">
        <authorList>
            <person name="Tistechok S."/>
            <person name="Samborskyy M."/>
            <person name="Roman I."/>
        </authorList>
    </citation>
    <scope>NUCLEOTIDE SEQUENCE</scope>
    <source>
        <strain evidence="1">DSM 103496</strain>
    </source>
</reference>
<comment type="caution">
    <text evidence="1">The sequence shown here is derived from an EMBL/GenBank/DDBJ whole genome shotgun (WGS) entry which is preliminary data.</text>
</comment>
<accession>A0A9X2VN03</accession>
<name>A0A9X2VN03_9PSEU</name>
<evidence type="ECO:0000313" key="2">
    <source>
        <dbReference type="Proteomes" id="UP001141259"/>
    </source>
</evidence>
<dbReference type="NCBIfam" id="NF047389">
    <property type="entry name" value="ATPase_Sll1717"/>
    <property type="match status" value="1"/>
</dbReference>
<protein>
    <submittedName>
        <fullName evidence="1">Uncharacterized protein</fullName>
    </submittedName>
</protein>
<organism evidence="1 2">
    <name type="scientific">Umezawaea endophytica</name>
    <dbReference type="NCBI Taxonomy" id="1654476"/>
    <lineage>
        <taxon>Bacteria</taxon>
        <taxon>Bacillati</taxon>
        <taxon>Actinomycetota</taxon>
        <taxon>Actinomycetes</taxon>
        <taxon>Pseudonocardiales</taxon>
        <taxon>Pseudonocardiaceae</taxon>
        <taxon>Umezawaea</taxon>
    </lineage>
</organism>
<dbReference type="EMBL" id="JANYMP010000010">
    <property type="protein sequence ID" value="MCS7479457.1"/>
    <property type="molecule type" value="Genomic_DNA"/>
</dbReference>
<sequence>MADTRPTYIIGRKGAGKTAFLVGSSISGRPLSEVLKTDSVYHAMSKVLREYSRAHGPLFVDQRADIWQALFEQIALVHAWRTASRRDPARELQILSDYVGRPTGPADPTIVAEHFLAELLRHAAERPSIGLQETIAGVTSGGIRFDEARAAMHTVLDGRVETPVIVMDNLEDLHVRLHELTEVLAGLFRCVGRLIAMNPGNRPFGTQICLPSELFDKIHEIAAAPEKDLQGRYLKIYWTAPELLRLTGTRLMLFLQTRHPEQLERLRRRADQVDESDPAIALLRAALPARMLSGLDIEEDPLAYLLRHTQLLPRHLIQILNSVFCRTDRGSTPWAVTADAVRAGTRHAEQLLVSGIFNAHLASFPFASAGVRQLTGRLDISFPASELHKVYNQQGIRRLTGLDFDDFLSMLFTLGAVGVRFGQTGRYNKAHFQYTFDYNLTVQEDVDVLCFHPLFTRFLHERSLPRLRAARAHATYPYGCDPKGEDYRHSFGYTGT</sequence>
<dbReference type="Proteomes" id="UP001141259">
    <property type="component" value="Unassembled WGS sequence"/>
</dbReference>
<dbReference type="AlphaFoldDB" id="A0A9X2VN03"/>